<comment type="caution">
    <text evidence="2">The sequence shown here is derived from an EMBL/GenBank/DDBJ whole genome shotgun (WGS) entry which is preliminary data.</text>
</comment>
<proteinExistence type="predicted"/>
<feature type="region of interest" description="Disordered" evidence="1">
    <location>
        <begin position="160"/>
        <end position="215"/>
    </location>
</feature>
<organism evidence="2 3">
    <name type="scientific">Ogataea haglerorum</name>
    <dbReference type="NCBI Taxonomy" id="1937702"/>
    <lineage>
        <taxon>Eukaryota</taxon>
        <taxon>Fungi</taxon>
        <taxon>Dikarya</taxon>
        <taxon>Ascomycota</taxon>
        <taxon>Saccharomycotina</taxon>
        <taxon>Pichiomycetes</taxon>
        <taxon>Pichiales</taxon>
        <taxon>Pichiaceae</taxon>
        <taxon>Ogataea</taxon>
    </lineage>
</organism>
<feature type="compositionally biased region" description="Acidic residues" evidence="1">
    <location>
        <begin position="181"/>
        <end position="206"/>
    </location>
</feature>
<sequence length="341" mass="37647">MYLPDLIPRDAHHLWMLESNIRQSTKLQERDSEINASRFPPLSSYSPAFPTPIRMSDMTSGLLILPSEQASNTTLEYLATSISRDLKYLSDLNKVGYSYLKPMGLEKTLKQLCEEQHQDDDPINFEGGDVFTAADEDEEVDNMVGNSVEELTHSLHLNNNTETDLDAGVPNNDVYPLDFDTNGDGDDDDDDDDNDDNDDIDGDSDGGDGIMRNDNAVINDPEAFMASEEYQDDHSISINCPVEYNSNPPTAYDATDNVLLHSGPLTSTTATTETSASNQIRIGHTGRQGDTATGDTSPQTPYILWHDPADLQDSPCLRSPGLRIDLRANTARSSDYDMAIE</sequence>
<name>A0AAN6D2Z2_9ASCO</name>
<protein>
    <submittedName>
        <fullName evidence="2">Uncharacterized protein</fullName>
    </submittedName>
</protein>
<gene>
    <name evidence="2" type="ORF">KL933_004735</name>
</gene>
<dbReference type="Pfam" id="PF05841">
    <property type="entry name" value="Apc15p"/>
    <property type="match status" value="1"/>
</dbReference>
<dbReference type="AlphaFoldDB" id="A0AAN6D2Z2"/>
<accession>A0AAN6D2Z2</accession>
<evidence type="ECO:0000313" key="3">
    <source>
        <dbReference type="Proteomes" id="UP000738402"/>
    </source>
</evidence>
<reference evidence="2" key="1">
    <citation type="journal article" date="2021" name="G3 (Bethesda)">
        <title>Genomic diversity, chromosomal rearrangements, and interspecies hybridization in the ogataea polymorpha species complex.</title>
        <authorList>
            <person name="Hanson S.J."/>
            <person name="Cinneide E.O."/>
            <person name="Salzberg L.I."/>
            <person name="Wolfe K.H."/>
            <person name="McGowan J."/>
            <person name="Fitzpatrick D.A."/>
            <person name="Matlin K."/>
        </authorList>
    </citation>
    <scope>NUCLEOTIDE SEQUENCE</scope>
    <source>
        <strain evidence="2">83-405-1</strain>
    </source>
</reference>
<evidence type="ECO:0000256" key="1">
    <source>
        <dbReference type="SAM" id="MobiDB-lite"/>
    </source>
</evidence>
<dbReference type="Proteomes" id="UP000738402">
    <property type="component" value="Unassembled WGS sequence"/>
</dbReference>
<dbReference type="GO" id="GO:0031145">
    <property type="term" value="P:anaphase-promoting complex-dependent catabolic process"/>
    <property type="evidence" value="ECO:0007669"/>
    <property type="project" value="InterPro"/>
</dbReference>
<dbReference type="GO" id="GO:0005680">
    <property type="term" value="C:anaphase-promoting complex"/>
    <property type="evidence" value="ECO:0007669"/>
    <property type="project" value="InterPro"/>
</dbReference>
<dbReference type="EMBL" id="JAHLUH010000016">
    <property type="protein sequence ID" value="KAG7724541.1"/>
    <property type="molecule type" value="Genomic_DNA"/>
</dbReference>
<evidence type="ECO:0000313" key="2">
    <source>
        <dbReference type="EMBL" id="KAG7724541.1"/>
    </source>
</evidence>
<dbReference type="InterPro" id="IPR008402">
    <property type="entry name" value="APC_su15/mnd2"/>
</dbReference>